<dbReference type="InterPro" id="IPR029056">
    <property type="entry name" value="Ribokinase-like"/>
</dbReference>
<dbReference type="AlphaFoldDB" id="A0A073IHK9"/>
<gene>
    <name evidence="5" type="ORF">DSW25_06340</name>
</gene>
<accession>A0A073IHK9</accession>
<keyword evidence="6" id="KW-1185">Reference proteome</keyword>
<protein>
    <submittedName>
        <fullName evidence="5">2-dehydro-3-deoxygluconokinase</fullName>
    </submittedName>
</protein>
<reference evidence="5 6" key="1">
    <citation type="submission" date="2014-01" db="EMBL/GenBank/DDBJ databases">
        <title>Sulfitobacter donghicola JCM 14565 Genome Sequencing.</title>
        <authorList>
            <person name="Lai Q."/>
            <person name="Hong Z."/>
        </authorList>
    </citation>
    <scope>NUCLEOTIDE SEQUENCE [LARGE SCALE GENOMIC DNA]</scope>
    <source>
        <strain evidence="5 6">JCM 14565</strain>
    </source>
</reference>
<dbReference type="SUPFAM" id="SSF53613">
    <property type="entry name" value="Ribokinase-like"/>
    <property type="match status" value="1"/>
</dbReference>
<dbReference type="RefSeq" id="WP_025058227.1">
    <property type="nucleotide sequence ID" value="NZ_JAMC01000002.1"/>
</dbReference>
<dbReference type="PANTHER" id="PTHR43085">
    <property type="entry name" value="HEXOKINASE FAMILY MEMBER"/>
    <property type="match status" value="1"/>
</dbReference>
<sequence length="306" mass="33348">MRVLAIGECMAELAPLDRSGEFKIGYAGDTFNTAWYLAQIAPDIEVDYLTAVGDDTISHEMRSFMQTSGINVTHVQEVSGATVGLYLIHLLNGERSFSYWRGQSAAKQLALNSEKLDQAMDQAELIYFSGITLAILDAQSRENLFSALKRARSAGKTIAFDTNLRPRLWASADEMTETIMHAAAQSDIALPSFDDEAEWFGDDSPEATLDRYAQIGVKRIIVKNNDRPVVYLDHDQRGEILVQPAATVVDSTAAGDSFNAGAIAGILQRNSMPAGITDGCRLARFVVQHKGALVQVSDDALEPQSS</sequence>
<dbReference type="Gene3D" id="3.40.1190.20">
    <property type="match status" value="1"/>
</dbReference>
<evidence type="ECO:0000256" key="2">
    <source>
        <dbReference type="ARBA" id="ARBA00022679"/>
    </source>
</evidence>
<dbReference type="InterPro" id="IPR050306">
    <property type="entry name" value="PfkB_Carbo_kinase"/>
</dbReference>
<dbReference type="GO" id="GO:0006974">
    <property type="term" value="P:DNA damage response"/>
    <property type="evidence" value="ECO:0007669"/>
    <property type="project" value="TreeGrafter"/>
</dbReference>
<evidence type="ECO:0000256" key="1">
    <source>
        <dbReference type="ARBA" id="ARBA00010688"/>
    </source>
</evidence>
<dbReference type="PANTHER" id="PTHR43085:SF15">
    <property type="entry name" value="2-DEHYDRO-3-DEOXYGLUCONOKINASE"/>
    <property type="match status" value="1"/>
</dbReference>
<dbReference type="STRING" id="1300350.Z948_757"/>
<dbReference type="CDD" id="cd01166">
    <property type="entry name" value="KdgK"/>
    <property type="match status" value="1"/>
</dbReference>
<evidence type="ECO:0000313" key="6">
    <source>
        <dbReference type="Proteomes" id="UP000027734"/>
    </source>
</evidence>
<keyword evidence="3 5" id="KW-0418">Kinase</keyword>
<comment type="similarity">
    <text evidence="1">Belongs to the carbohydrate kinase PfkB family.</text>
</comment>
<proteinExistence type="inferred from homology"/>
<dbReference type="Proteomes" id="UP000027734">
    <property type="component" value="Unassembled WGS sequence"/>
</dbReference>
<keyword evidence="2" id="KW-0808">Transferase</keyword>
<feature type="domain" description="Carbohydrate kinase PfkB" evidence="4">
    <location>
        <begin position="3"/>
        <end position="293"/>
    </location>
</feature>
<dbReference type="GO" id="GO:0008673">
    <property type="term" value="F:2-dehydro-3-deoxygluconokinase activity"/>
    <property type="evidence" value="ECO:0007669"/>
    <property type="project" value="TreeGrafter"/>
</dbReference>
<dbReference type="EMBL" id="JAMC01000002">
    <property type="protein sequence ID" value="KEJ89828.1"/>
    <property type="molecule type" value="Genomic_DNA"/>
</dbReference>
<evidence type="ECO:0000259" key="4">
    <source>
        <dbReference type="Pfam" id="PF00294"/>
    </source>
</evidence>
<dbReference type="Pfam" id="PF00294">
    <property type="entry name" value="PfkB"/>
    <property type="match status" value="1"/>
</dbReference>
<dbReference type="OrthoDB" id="9776822at2"/>
<dbReference type="InterPro" id="IPR011611">
    <property type="entry name" value="PfkB_dom"/>
</dbReference>
<name>A0A073IHK9_9RHOB</name>
<comment type="caution">
    <text evidence="5">The sequence shown here is derived from an EMBL/GenBank/DDBJ whole genome shotgun (WGS) entry which is preliminary data.</text>
</comment>
<evidence type="ECO:0000256" key="3">
    <source>
        <dbReference type="ARBA" id="ARBA00022777"/>
    </source>
</evidence>
<dbReference type="PROSITE" id="PS00584">
    <property type="entry name" value="PFKB_KINASES_2"/>
    <property type="match status" value="1"/>
</dbReference>
<dbReference type="InterPro" id="IPR002173">
    <property type="entry name" value="Carboh/pur_kinase_PfkB_CS"/>
</dbReference>
<dbReference type="GO" id="GO:0019698">
    <property type="term" value="P:D-galacturonate catabolic process"/>
    <property type="evidence" value="ECO:0007669"/>
    <property type="project" value="TreeGrafter"/>
</dbReference>
<organism evidence="5 6">
    <name type="scientific">Sulfitobacter donghicola DSW-25 = KCTC 12864 = JCM 14565</name>
    <dbReference type="NCBI Taxonomy" id="1300350"/>
    <lineage>
        <taxon>Bacteria</taxon>
        <taxon>Pseudomonadati</taxon>
        <taxon>Pseudomonadota</taxon>
        <taxon>Alphaproteobacteria</taxon>
        <taxon>Rhodobacterales</taxon>
        <taxon>Roseobacteraceae</taxon>
        <taxon>Sulfitobacter</taxon>
    </lineage>
</organism>
<dbReference type="eggNOG" id="COG0524">
    <property type="taxonomic scope" value="Bacteria"/>
</dbReference>
<dbReference type="GO" id="GO:0005829">
    <property type="term" value="C:cytosol"/>
    <property type="evidence" value="ECO:0007669"/>
    <property type="project" value="TreeGrafter"/>
</dbReference>
<evidence type="ECO:0000313" key="5">
    <source>
        <dbReference type="EMBL" id="KEJ89828.1"/>
    </source>
</evidence>
<dbReference type="GO" id="GO:0042840">
    <property type="term" value="P:D-glucuronate catabolic process"/>
    <property type="evidence" value="ECO:0007669"/>
    <property type="project" value="TreeGrafter"/>
</dbReference>